<evidence type="ECO:0000313" key="1">
    <source>
        <dbReference type="EMBL" id="GFY95411.1"/>
    </source>
</evidence>
<dbReference type="EMBL" id="BJWL01000010">
    <property type="protein sequence ID" value="GFY95411.1"/>
    <property type="molecule type" value="Genomic_DNA"/>
</dbReference>
<gene>
    <name evidence="1" type="ORF">Acr_10g0007960</name>
</gene>
<sequence>MRQRRWLELIKDYDILIQYHPGKANVVADALSRKSTANLACLVTSQRPLFIELERGKIEVVAPDTNMILTTMIAQPTLIEVVKQRYLEDPYLWKIYEEMEVNLKPDFTL</sequence>
<name>A0A7J0F9T1_9ERIC</name>
<dbReference type="AlphaFoldDB" id="A0A7J0F9T1"/>
<accession>A0A7J0F9T1</accession>
<keyword evidence="2" id="KW-1185">Reference proteome</keyword>
<evidence type="ECO:0000313" key="2">
    <source>
        <dbReference type="Proteomes" id="UP000585474"/>
    </source>
</evidence>
<proteinExistence type="predicted"/>
<dbReference type="OrthoDB" id="1938712at2759"/>
<protein>
    <submittedName>
        <fullName evidence="1">Uncharacterized protein</fullName>
    </submittedName>
</protein>
<dbReference type="Proteomes" id="UP000585474">
    <property type="component" value="Unassembled WGS sequence"/>
</dbReference>
<comment type="caution">
    <text evidence="1">The sequence shown here is derived from an EMBL/GenBank/DDBJ whole genome shotgun (WGS) entry which is preliminary data.</text>
</comment>
<organism evidence="1 2">
    <name type="scientific">Actinidia rufa</name>
    <dbReference type="NCBI Taxonomy" id="165716"/>
    <lineage>
        <taxon>Eukaryota</taxon>
        <taxon>Viridiplantae</taxon>
        <taxon>Streptophyta</taxon>
        <taxon>Embryophyta</taxon>
        <taxon>Tracheophyta</taxon>
        <taxon>Spermatophyta</taxon>
        <taxon>Magnoliopsida</taxon>
        <taxon>eudicotyledons</taxon>
        <taxon>Gunneridae</taxon>
        <taxon>Pentapetalae</taxon>
        <taxon>asterids</taxon>
        <taxon>Ericales</taxon>
        <taxon>Actinidiaceae</taxon>
        <taxon>Actinidia</taxon>
    </lineage>
</organism>
<reference evidence="1 2" key="1">
    <citation type="submission" date="2019-07" db="EMBL/GenBank/DDBJ databases">
        <title>De Novo Assembly of kiwifruit Actinidia rufa.</title>
        <authorList>
            <person name="Sugita-Konishi S."/>
            <person name="Sato K."/>
            <person name="Mori E."/>
            <person name="Abe Y."/>
            <person name="Kisaki G."/>
            <person name="Hamano K."/>
            <person name="Suezawa K."/>
            <person name="Otani M."/>
            <person name="Fukuda T."/>
            <person name="Manabe T."/>
            <person name="Gomi K."/>
            <person name="Tabuchi M."/>
            <person name="Akimitsu K."/>
            <person name="Kataoka I."/>
        </authorList>
    </citation>
    <scope>NUCLEOTIDE SEQUENCE [LARGE SCALE GENOMIC DNA]</scope>
    <source>
        <strain evidence="2">cv. Fuchu</strain>
    </source>
</reference>